<dbReference type="InterPro" id="IPR008927">
    <property type="entry name" value="6-PGluconate_DH-like_C_sf"/>
</dbReference>
<keyword evidence="1" id="KW-0560">Oxidoreductase</keyword>
<sequence length="291" mass="30008">MNIGFIGLGTMGKAMASNLVKAGFSVKVWNRSQAPVEALVALGAKSAQSPADFGDVEVLVSMLADDATVQQVLVDDGAIASLKTGALHINMATVSLKLAQSLDAQHQQQGLGYIGAPVLGRVDVAEAGKLNILAAGKAALLEKAEPLFAVLGAKTWVFGESPAQANVVKLAANFCLASAIETMGEASALVRGHGGSGQAFLDMLTNTVFAAPAYKTYGNLIAHEQYQPAGFKLSLGLKDVRLALEAGEAGKVPMPFASTMKDNFLDAMAHGDGELDWAALATVAARRAGLS</sequence>
<gene>
    <name evidence="6" type="ORF">EDC28_103200</name>
</gene>
<organism evidence="6 7">
    <name type="scientific">Gallaecimonas pentaromativorans</name>
    <dbReference type="NCBI Taxonomy" id="584787"/>
    <lineage>
        <taxon>Bacteria</taxon>
        <taxon>Pseudomonadati</taxon>
        <taxon>Pseudomonadota</taxon>
        <taxon>Gammaproteobacteria</taxon>
        <taxon>Enterobacterales</taxon>
        <taxon>Gallaecimonadaceae</taxon>
        <taxon>Gallaecimonas</taxon>
    </lineage>
</organism>
<feature type="active site" evidence="3">
    <location>
        <position position="169"/>
    </location>
</feature>
<dbReference type="Proteomes" id="UP000268033">
    <property type="component" value="Unassembled WGS sequence"/>
</dbReference>
<dbReference type="STRING" id="584787.GCA_001247655_00222"/>
<evidence type="ECO:0000256" key="2">
    <source>
        <dbReference type="ARBA" id="ARBA00023027"/>
    </source>
</evidence>
<dbReference type="PANTHER" id="PTHR43580">
    <property type="entry name" value="OXIDOREDUCTASE GLYR1-RELATED"/>
    <property type="match status" value="1"/>
</dbReference>
<dbReference type="InterPro" id="IPR013328">
    <property type="entry name" value="6PGD_dom2"/>
</dbReference>
<dbReference type="EMBL" id="RJUL01000003">
    <property type="protein sequence ID" value="ROQ28607.1"/>
    <property type="molecule type" value="Genomic_DNA"/>
</dbReference>
<evidence type="ECO:0000256" key="1">
    <source>
        <dbReference type="ARBA" id="ARBA00023002"/>
    </source>
</evidence>
<comment type="caution">
    <text evidence="6">The sequence shown here is derived from an EMBL/GenBank/DDBJ whole genome shotgun (WGS) entry which is preliminary data.</text>
</comment>
<dbReference type="InterPro" id="IPR036291">
    <property type="entry name" value="NAD(P)-bd_dom_sf"/>
</dbReference>
<dbReference type="SUPFAM" id="SSF51735">
    <property type="entry name" value="NAD(P)-binding Rossmann-fold domains"/>
    <property type="match status" value="1"/>
</dbReference>
<dbReference type="GO" id="GO:0016616">
    <property type="term" value="F:oxidoreductase activity, acting on the CH-OH group of donors, NAD or NADP as acceptor"/>
    <property type="evidence" value="ECO:0007669"/>
    <property type="project" value="UniProtKB-ARBA"/>
</dbReference>
<dbReference type="InterPro" id="IPR002204">
    <property type="entry name" value="3-OH-isobutyrate_DH-rel_CS"/>
</dbReference>
<dbReference type="GO" id="GO:0051287">
    <property type="term" value="F:NAD binding"/>
    <property type="evidence" value="ECO:0007669"/>
    <property type="project" value="InterPro"/>
</dbReference>
<dbReference type="GO" id="GO:0016054">
    <property type="term" value="P:organic acid catabolic process"/>
    <property type="evidence" value="ECO:0007669"/>
    <property type="project" value="UniProtKB-ARBA"/>
</dbReference>
<evidence type="ECO:0000259" key="4">
    <source>
        <dbReference type="Pfam" id="PF03446"/>
    </source>
</evidence>
<dbReference type="OrthoDB" id="9786703at2"/>
<keyword evidence="2" id="KW-0520">NAD</keyword>
<evidence type="ECO:0000313" key="6">
    <source>
        <dbReference type="EMBL" id="ROQ28607.1"/>
    </source>
</evidence>
<feature type="domain" description="6-phosphogluconate dehydrogenase NADP-binding" evidence="4">
    <location>
        <begin position="2"/>
        <end position="157"/>
    </location>
</feature>
<dbReference type="Pfam" id="PF14833">
    <property type="entry name" value="NAD_binding_11"/>
    <property type="match status" value="1"/>
</dbReference>
<dbReference type="Gene3D" id="1.10.1040.10">
    <property type="entry name" value="N-(1-d-carboxylethyl)-l-norvaline Dehydrogenase, domain 2"/>
    <property type="match status" value="1"/>
</dbReference>
<dbReference type="PROSITE" id="PS00895">
    <property type="entry name" value="3_HYDROXYISOBUT_DH"/>
    <property type="match status" value="1"/>
</dbReference>
<dbReference type="GO" id="GO:0050661">
    <property type="term" value="F:NADP binding"/>
    <property type="evidence" value="ECO:0007669"/>
    <property type="project" value="InterPro"/>
</dbReference>
<protein>
    <submittedName>
        <fullName evidence="6">3-hydroxyisobutyrate dehydrogenase-like beta-hydroxyacid dehydrogenase</fullName>
    </submittedName>
</protein>
<keyword evidence="7" id="KW-1185">Reference proteome</keyword>
<dbReference type="SUPFAM" id="SSF48179">
    <property type="entry name" value="6-phosphogluconate dehydrogenase C-terminal domain-like"/>
    <property type="match status" value="1"/>
</dbReference>
<reference evidence="6 7" key="1">
    <citation type="submission" date="2018-11" db="EMBL/GenBank/DDBJ databases">
        <title>Genomic Encyclopedia of Type Strains, Phase IV (KMG-IV): sequencing the most valuable type-strain genomes for metagenomic binning, comparative biology and taxonomic classification.</title>
        <authorList>
            <person name="Goeker M."/>
        </authorList>
    </citation>
    <scope>NUCLEOTIDE SEQUENCE [LARGE SCALE GENOMIC DNA]</scope>
    <source>
        <strain evidence="6 7">DSM 21945</strain>
    </source>
</reference>
<evidence type="ECO:0000313" key="7">
    <source>
        <dbReference type="Proteomes" id="UP000268033"/>
    </source>
</evidence>
<dbReference type="InterPro" id="IPR015815">
    <property type="entry name" value="HIBADH-related"/>
</dbReference>
<dbReference type="PIRSF" id="PIRSF000103">
    <property type="entry name" value="HIBADH"/>
    <property type="match status" value="1"/>
</dbReference>
<evidence type="ECO:0000259" key="5">
    <source>
        <dbReference type="Pfam" id="PF14833"/>
    </source>
</evidence>
<proteinExistence type="predicted"/>
<dbReference type="InterPro" id="IPR006115">
    <property type="entry name" value="6PGDH_NADP-bd"/>
</dbReference>
<dbReference type="InterPro" id="IPR051265">
    <property type="entry name" value="HIBADH-related_NP60_sf"/>
</dbReference>
<dbReference type="RefSeq" id="WP_050657296.1">
    <property type="nucleotide sequence ID" value="NZ_JBLXAC010000001.1"/>
</dbReference>
<feature type="domain" description="3-hydroxyisobutyrate dehydrogenase-like NAD-binding" evidence="5">
    <location>
        <begin position="164"/>
        <end position="282"/>
    </location>
</feature>
<accession>A0A3N1PNQ1</accession>
<dbReference type="Gene3D" id="3.40.50.720">
    <property type="entry name" value="NAD(P)-binding Rossmann-like Domain"/>
    <property type="match status" value="1"/>
</dbReference>
<dbReference type="AlphaFoldDB" id="A0A3N1PNQ1"/>
<dbReference type="Pfam" id="PF03446">
    <property type="entry name" value="NAD_binding_2"/>
    <property type="match status" value="1"/>
</dbReference>
<dbReference type="PANTHER" id="PTHR43580:SF2">
    <property type="entry name" value="CYTOKINE-LIKE NUCLEAR FACTOR N-PAC"/>
    <property type="match status" value="1"/>
</dbReference>
<dbReference type="InterPro" id="IPR029154">
    <property type="entry name" value="HIBADH-like_NADP-bd"/>
</dbReference>
<evidence type="ECO:0000256" key="3">
    <source>
        <dbReference type="PIRSR" id="PIRSR000103-1"/>
    </source>
</evidence>
<name>A0A3N1PNQ1_9GAMM</name>